<organism evidence="1 2">
    <name type="scientific">Microtetraspora glauca</name>
    <dbReference type="NCBI Taxonomy" id="1996"/>
    <lineage>
        <taxon>Bacteria</taxon>
        <taxon>Bacillati</taxon>
        <taxon>Actinomycetota</taxon>
        <taxon>Actinomycetes</taxon>
        <taxon>Streptosporangiales</taxon>
        <taxon>Streptosporangiaceae</taxon>
        <taxon>Microtetraspora</taxon>
    </lineage>
</organism>
<protein>
    <submittedName>
        <fullName evidence="1">Uncharacterized protein</fullName>
    </submittedName>
</protein>
<gene>
    <name evidence="1" type="ORF">AB0I59_19090</name>
</gene>
<evidence type="ECO:0000313" key="1">
    <source>
        <dbReference type="EMBL" id="MEV0970747.1"/>
    </source>
</evidence>
<accession>A0ABV3GGS8</accession>
<name>A0ABV3GGS8_MICGL</name>
<proteinExistence type="predicted"/>
<sequence length="53" mass="5754">MKAEISHRWGVIDLLDVLKDVAHVTDYTTAFTSARGSWCIGAWSAALCASTAR</sequence>
<keyword evidence="2" id="KW-1185">Reference proteome</keyword>
<dbReference type="Proteomes" id="UP001551675">
    <property type="component" value="Unassembled WGS sequence"/>
</dbReference>
<dbReference type="RefSeq" id="WP_358134404.1">
    <property type="nucleotide sequence ID" value="NZ_JBFALK010000010.1"/>
</dbReference>
<evidence type="ECO:0000313" key="2">
    <source>
        <dbReference type="Proteomes" id="UP001551675"/>
    </source>
</evidence>
<reference evidence="1 2" key="1">
    <citation type="submission" date="2024-06" db="EMBL/GenBank/DDBJ databases">
        <title>The Natural Products Discovery Center: Release of the First 8490 Sequenced Strains for Exploring Actinobacteria Biosynthetic Diversity.</title>
        <authorList>
            <person name="Kalkreuter E."/>
            <person name="Kautsar S.A."/>
            <person name="Yang D."/>
            <person name="Bader C.D."/>
            <person name="Teijaro C.N."/>
            <person name="Fluegel L."/>
            <person name="Davis C.M."/>
            <person name="Simpson J.R."/>
            <person name="Lauterbach L."/>
            <person name="Steele A.D."/>
            <person name="Gui C."/>
            <person name="Meng S."/>
            <person name="Li G."/>
            <person name="Viehrig K."/>
            <person name="Ye F."/>
            <person name="Su P."/>
            <person name="Kiefer A.F."/>
            <person name="Nichols A."/>
            <person name="Cepeda A.J."/>
            <person name="Yan W."/>
            <person name="Fan B."/>
            <person name="Jiang Y."/>
            <person name="Adhikari A."/>
            <person name="Zheng C.-J."/>
            <person name="Schuster L."/>
            <person name="Cowan T.M."/>
            <person name="Smanski M.J."/>
            <person name="Chevrette M.G."/>
            <person name="De Carvalho L.P.S."/>
            <person name="Shen B."/>
        </authorList>
    </citation>
    <scope>NUCLEOTIDE SEQUENCE [LARGE SCALE GENOMIC DNA]</scope>
    <source>
        <strain evidence="1 2">NPDC050100</strain>
    </source>
</reference>
<dbReference type="EMBL" id="JBFALK010000010">
    <property type="protein sequence ID" value="MEV0970747.1"/>
    <property type="molecule type" value="Genomic_DNA"/>
</dbReference>
<comment type="caution">
    <text evidence="1">The sequence shown here is derived from an EMBL/GenBank/DDBJ whole genome shotgun (WGS) entry which is preliminary data.</text>
</comment>